<feature type="region of interest" description="Disordered" evidence="1">
    <location>
        <begin position="1"/>
        <end position="57"/>
    </location>
</feature>
<evidence type="ECO:0000313" key="2">
    <source>
        <dbReference type="EMBL" id="CAA9461729.1"/>
    </source>
</evidence>
<dbReference type="EMBL" id="CADCVI010000059">
    <property type="protein sequence ID" value="CAA9461729.1"/>
    <property type="molecule type" value="Genomic_DNA"/>
</dbReference>
<feature type="non-terminal residue" evidence="2">
    <location>
        <position position="57"/>
    </location>
</feature>
<protein>
    <submittedName>
        <fullName evidence="2">Uncharacterized protein</fullName>
    </submittedName>
</protein>
<gene>
    <name evidence="2" type="ORF">AVDCRST_MAG25-959</name>
</gene>
<dbReference type="AlphaFoldDB" id="A0A6J4RC90"/>
<organism evidence="2">
    <name type="scientific">uncultured Rubrobacteraceae bacterium</name>
    <dbReference type="NCBI Taxonomy" id="349277"/>
    <lineage>
        <taxon>Bacteria</taxon>
        <taxon>Bacillati</taxon>
        <taxon>Actinomycetota</taxon>
        <taxon>Rubrobacteria</taxon>
        <taxon>Rubrobacterales</taxon>
        <taxon>Rubrobacteraceae</taxon>
        <taxon>environmental samples</taxon>
    </lineage>
</organism>
<name>A0A6J4RC90_9ACTN</name>
<proteinExistence type="predicted"/>
<sequence length="57" mass="6569">QPHRQPRCPDRHVPRDHEERLPRRMEPPREPPEARLVPPRGGGGERRGTLLGPPRSV</sequence>
<reference evidence="2" key="1">
    <citation type="submission" date="2020-02" db="EMBL/GenBank/DDBJ databases">
        <authorList>
            <person name="Meier V. D."/>
        </authorList>
    </citation>
    <scope>NUCLEOTIDE SEQUENCE</scope>
    <source>
        <strain evidence="2">AVDCRST_MAG25</strain>
    </source>
</reference>
<evidence type="ECO:0000256" key="1">
    <source>
        <dbReference type="SAM" id="MobiDB-lite"/>
    </source>
</evidence>
<feature type="non-terminal residue" evidence="2">
    <location>
        <position position="1"/>
    </location>
</feature>
<feature type="compositionally biased region" description="Basic and acidic residues" evidence="1">
    <location>
        <begin position="7"/>
        <end position="33"/>
    </location>
</feature>
<accession>A0A6J4RC90</accession>